<dbReference type="GO" id="GO:0015031">
    <property type="term" value="P:protein transport"/>
    <property type="evidence" value="ECO:0007669"/>
    <property type="project" value="UniProtKB-KW"/>
</dbReference>
<dbReference type="PANTHER" id="PTHR43776">
    <property type="entry name" value="TRANSPORT ATP-BINDING PROTEIN"/>
    <property type="match status" value="1"/>
</dbReference>
<dbReference type="STRING" id="1133569.FD21_GL000522"/>
<dbReference type="PROSITE" id="PS00211">
    <property type="entry name" value="ABC_TRANSPORTER_1"/>
    <property type="match status" value="1"/>
</dbReference>
<dbReference type="Pfam" id="PF08352">
    <property type="entry name" value="oligo_HPY"/>
    <property type="match status" value="1"/>
</dbReference>
<dbReference type="SUPFAM" id="SSF52540">
    <property type="entry name" value="P-loop containing nucleoside triphosphate hydrolases"/>
    <property type="match status" value="1"/>
</dbReference>
<dbReference type="FunFam" id="3.40.50.300:FF:000016">
    <property type="entry name" value="Oligopeptide ABC transporter ATP-binding component"/>
    <property type="match status" value="1"/>
</dbReference>
<accession>A0A0R2CKA5</accession>
<evidence type="ECO:0000259" key="7">
    <source>
        <dbReference type="PROSITE" id="PS50893"/>
    </source>
</evidence>
<reference evidence="8 9" key="1">
    <citation type="journal article" date="2015" name="Genome Announc.">
        <title>Expanding the biotechnology potential of lactobacilli through comparative genomics of 213 strains and associated genera.</title>
        <authorList>
            <person name="Sun Z."/>
            <person name="Harris H.M."/>
            <person name="McCann A."/>
            <person name="Guo C."/>
            <person name="Argimon S."/>
            <person name="Zhang W."/>
            <person name="Yang X."/>
            <person name="Jeffery I.B."/>
            <person name="Cooney J.C."/>
            <person name="Kagawa T.F."/>
            <person name="Liu W."/>
            <person name="Song Y."/>
            <person name="Salvetti E."/>
            <person name="Wrobel A."/>
            <person name="Rasinkangas P."/>
            <person name="Parkhill J."/>
            <person name="Rea M.C."/>
            <person name="O'Sullivan O."/>
            <person name="Ritari J."/>
            <person name="Douillard F.P."/>
            <person name="Paul Ross R."/>
            <person name="Yang R."/>
            <person name="Briner A.E."/>
            <person name="Felis G.E."/>
            <person name="de Vos W.M."/>
            <person name="Barrangou R."/>
            <person name="Klaenhammer T.R."/>
            <person name="Caufield P.W."/>
            <person name="Cui Y."/>
            <person name="Zhang H."/>
            <person name="O'Toole P.W."/>
        </authorList>
    </citation>
    <scope>NUCLEOTIDE SEQUENCE [LARGE SCALE GENOMIC DNA]</scope>
    <source>
        <strain evidence="8 9">DSM 20605</strain>
    </source>
</reference>
<dbReference type="InterPro" id="IPR003439">
    <property type="entry name" value="ABC_transporter-like_ATP-bd"/>
</dbReference>
<dbReference type="InterPro" id="IPR013563">
    <property type="entry name" value="Oligopep_ABC_C"/>
</dbReference>
<evidence type="ECO:0000256" key="4">
    <source>
        <dbReference type="ARBA" id="ARBA00022840"/>
    </source>
</evidence>
<dbReference type="GO" id="GO:0005524">
    <property type="term" value="F:ATP binding"/>
    <property type="evidence" value="ECO:0007669"/>
    <property type="project" value="UniProtKB-KW"/>
</dbReference>
<sequence length="323" mass="36648">MSLIEVKDLQVHFPIRSGFWNRISDWVKAVDGVSFSIDPGETFGLVGESGSGKTTTGRAIVGLEQATGGHILYQGQEISLKHARARHAYNQNVQMIFQDSLSSLNPRKRIETIIAEPLRNFEHLDQDAEKIRVLQLLDIVGLGPDALYKYPYQFSGGQRQRIGIARAVATKPKLIIADEPVSALDLSVQAQVLNFLKKIQRKFGISYLFISHDLGVIQHMCDRLAIMNHGRLVEVGSRDDIYNHPLHIYTKRLLAAIPRVDVRHRQEHQLERLRIEKVYQEQENDYYDQNGLAYPLTPVSKTHLVALSPQMIEKQDLKLQGVD</sequence>
<dbReference type="Proteomes" id="UP000051576">
    <property type="component" value="Unassembled WGS sequence"/>
</dbReference>
<protein>
    <recommendedName>
        <fullName evidence="7">ABC transporter domain-containing protein</fullName>
    </recommendedName>
</protein>
<dbReference type="RefSeq" id="WP_010580573.1">
    <property type="nucleotide sequence ID" value="NZ_AHYZ01000089.1"/>
</dbReference>
<gene>
    <name evidence="8" type="ORF">FD21_GL000522</name>
</gene>
<dbReference type="GO" id="GO:0055085">
    <property type="term" value="P:transmembrane transport"/>
    <property type="evidence" value="ECO:0007669"/>
    <property type="project" value="UniProtKB-ARBA"/>
</dbReference>
<evidence type="ECO:0000313" key="9">
    <source>
        <dbReference type="Proteomes" id="UP000051576"/>
    </source>
</evidence>
<feature type="domain" description="ABC transporter" evidence="7">
    <location>
        <begin position="4"/>
        <end position="254"/>
    </location>
</feature>
<dbReference type="eggNOG" id="COG4608">
    <property type="taxonomic scope" value="Bacteria"/>
</dbReference>
<dbReference type="OrthoDB" id="9802264at2"/>
<dbReference type="PROSITE" id="PS50893">
    <property type="entry name" value="ABC_TRANSPORTER_2"/>
    <property type="match status" value="1"/>
</dbReference>
<dbReference type="AlphaFoldDB" id="A0A0R2CKA5"/>
<keyword evidence="2" id="KW-0813">Transport</keyword>
<proteinExistence type="inferred from homology"/>
<keyword evidence="4" id="KW-0067">ATP-binding</keyword>
<dbReference type="Gene3D" id="3.40.50.300">
    <property type="entry name" value="P-loop containing nucleotide triphosphate hydrolases"/>
    <property type="match status" value="1"/>
</dbReference>
<comment type="similarity">
    <text evidence="1">Belongs to the ABC transporter superfamily.</text>
</comment>
<evidence type="ECO:0000256" key="5">
    <source>
        <dbReference type="ARBA" id="ARBA00022856"/>
    </source>
</evidence>
<dbReference type="InterPro" id="IPR017871">
    <property type="entry name" value="ABC_transporter-like_CS"/>
</dbReference>
<dbReference type="GO" id="GO:0015833">
    <property type="term" value="P:peptide transport"/>
    <property type="evidence" value="ECO:0007669"/>
    <property type="project" value="UniProtKB-KW"/>
</dbReference>
<organism evidence="8 9">
    <name type="scientific">Liquorilactobacillus vini DSM 20605</name>
    <dbReference type="NCBI Taxonomy" id="1133569"/>
    <lineage>
        <taxon>Bacteria</taxon>
        <taxon>Bacillati</taxon>
        <taxon>Bacillota</taxon>
        <taxon>Bacilli</taxon>
        <taxon>Lactobacillales</taxon>
        <taxon>Lactobacillaceae</taxon>
        <taxon>Liquorilactobacillus</taxon>
    </lineage>
</organism>
<name>A0A0R2CKA5_9LACO</name>
<dbReference type="EMBL" id="AYYX01000016">
    <property type="protein sequence ID" value="KRM88969.1"/>
    <property type="molecule type" value="Genomic_DNA"/>
</dbReference>
<evidence type="ECO:0000313" key="8">
    <source>
        <dbReference type="EMBL" id="KRM88969.1"/>
    </source>
</evidence>
<dbReference type="CDD" id="cd03257">
    <property type="entry name" value="ABC_NikE_OppD_transporters"/>
    <property type="match status" value="1"/>
</dbReference>
<keyword evidence="6" id="KW-0653">Protein transport</keyword>
<keyword evidence="3" id="KW-0547">Nucleotide-binding</keyword>
<dbReference type="PATRIC" id="fig|1133569.4.peg.557"/>
<comment type="caution">
    <text evidence="8">The sequence shown here is derived from an EMBL/GenBank/DDBJ whole genome shotgun (WGS) entry which is preliminary data.</text>
</comment>
<evidence type="ECO:0000256" key="6">
    <source>
        <dbReference type="ARBA" id="ARBA00022927"/>
    </source>
</evidence>
<dbReference type="SMART" id="SM00382">
    <property type="entry name" value="AAA"/>
    <property type="match status" value="1"/>
</dbReference>
<evidence type="ECO:0000256" key="1">
    <source>
        <dbReference type="ARBA" id="ARBA00005417"/>
    </source>
</evidence>
<dbReference type="Pfam" id="PF00005">
    <property type="entry name" value="ABC_tran"/>
    <property type="match status" value="1"/>
</dbReference>
<evidence type="ECO:0000256" key="2">
    <source>
        <dbReference type="ARBA" id="ARBA00022448"/>
    </source>
</evidence>
<keyword evidence="5" id="KW-0571">Peptide transport</keyword>
<dbReference type="GO" id="GO:0016887">
    <property type="term" value="F:ATP hydrolysis activity"/>
    <property type="evidence" value="ECO:0007669"/>
    <property type="project" value="InterPro"/>
</dbReference>
<dbReference type="InterPro" id="IPR027417">
    <property type="entry name" value="P-loop_NTPase"/>
</dbReference>
<dbReference type="InterPro" id="IPR050319">
    <property type="entry name" value="ABC_transp_ATP-bind"/>
</dbReference>
<dbReference type="InterPro" id="IPR003593">
    <property type="entry name" value="AAA+_ATPase"/>
</dbReference>
<keyword evidence="9" id="KW-1185">Reference proteome</keyword>
<evidence type="ECO:0000256" key="3">
    <source>
        <dbReference type="ARBA" id="ARBA00022741"/>
    </source>
</evidence>